<evidence type="ECO:0000313" key="2">
    <source>
        <dbReference type="EMBL" id="MBO8474450.1"/>
    </source>
</evidence>
<dbReference type="EMBL" id="JADIMD010000054">
    <property type="protein sequence ID" value="MBO8474450.1"/>
    <property type="molecule type" value="Genomic_DNA"/>
</dbReference>
<feature type="transmembrane region" description="Helical" evidence="1">
    <location>
        <begin position="164"/>
        <end position="186"/>
    </location>
</feature>
<reference evidence="2" key="2">
    <citation type="journal article" date="2021" name="PeerJ">
        <title>Extensive microbial diversity within the chicken gut microbiome revealed by metagenomics and culture.</title>
        <authorList>
            <person name="Gilroy R."/>
            <person name="Ravi A."/>
            <person name="Getino M."/>
            <person name="Pursley I."/>
            <person name="Horton D.L."/>
            <person name="Alikhan N.F."/>
            <person name="Baker D."/>
            <person name="Gharbi K."/>
            <person name="Hall N."/>
            <person name="Watson M."/>
            <person name="Adriaenssens E.M."/>
            <person name="Foster-Nyarko E."/>
            <person name="Jarju S."/>
            <person name="Secka A."/>
            <person name="Antonio M."/>
            <person name="Oren A."/>
            <person name="Chaudhuri R.R."/>
            <person name="La Ragione R."/>
            <person name="Hildebrand F."/>
            <person name="Pallen M.J."/>
        </authorList>
    </citation>
    <scope>NUCLEOTIDE SEQUENCE</scope>
    <source>
        <strain evidence="2">B1-13419</strain>
    </source>
</reference>
<dbReference type="Proteomes" id="UP000823757">
    <property type="component" value="Unassembled WGS sequence"/>
</dbReference>
<evidence type="ECO:0000313" key="3">
    <source>
        <dbReference type="Proteomes" id="UP000823757"/>
    </source>
</evidence>
<protein>
    <submittedName>
        <fullName evidence="2">Uncharacterized protein</fullName>
    </submittedName>
</protein>
<sequence length="189" mass="21965">MTWTDLKESITQDYRSRGLKDAQARLNALKRVESMLFEIFPDFDGIVLCNMDKDDLKQILESKKGKKLSGSENNVVNEIYNRLPVIRSQSEIDEYGMQQYINNVPVERFKVYICPHCFISLEIKESLWDEDYIVCLNCGNTIRNPVIEEQNLQKISRLQTAGELIWDIWKTILVVILMIFVSVAILKAL</sequence>
<gene>
    <name evidence="2" type="ORF">IAB91_04055</name>
</gene>
<keyword evidence="1" id="KW-0472">Membrane</keyword>
<organism evidence="2 3">
    <name type="scientific">Candidatus Cryptobacteroides faecigallinarum</name>
    <dbReference type="NCBI Taxonomy" id="2840763"/>
    <lineage>
        <taxon>Bacteria</taxon>
        <taxon>Pseudomonadati</taxon>
        <taxon>Bacteroidota</taxon>
        <taxon>Bacteroidia</taxon>
        <taxon>Bacteroidales</taxon>
        <taxon>Candidatus Cryptobacteroides</taxon>
    </lineage>
</organism>
<comment type="caution">
    <text evidence="2">The sequence shown here is derived from an EMBL/GenBank/DDBJ whole genome shotgun (WGS) entry which is preliminary data.</text>
</comment>
<name>A0A9D9ILF8_9BACT</name>
<keyword evidence="1" id="KW-1133">Transmembrane helix</keyword>
<reference evidence="2" key="1">
    <citation type="submission" date="2020-10" db="EMBL/GenBank/DDBJ databases">
        <authorList>
            <person name="Gilroy R."/>
        </authorList>
    </citation>
    <scope>NUCLEOTIDE SEQUENCE</scope>
    <source>
        <strain evidence="2">B1-13419</strain>
    </source>
</reference>
<accession>A0A9D9ILF8</accession>
<proteinExistence type="predicted"/>
<dbReference type="AlphaFoldDB" id="A0A9D9ILF8"/>
<keyword evidence="1" id="KW-0812">Transmembrane</keyword>
<evidence type="ECO:0000256" key="1">
    <source>
        <dbReference type="SAM" id="Phobius"/>
    </source>
</evidence>